<evidence type="ECO:0000313" key="9">
    <source>
        <dbReference type="Proteomes" id="UP000199170"/>
    </source>
</evidence>
<protein>
    <recommendedName>
        <fullName evidence="2">acetate--CoA ligase (ADP-forming)</fullName>
        <ecNumber evidence="2">6.2.1.13</ecNumber>
    </recommendedName>
</protein>
<keyword evidence="3" id="KW-0436">Ligase</keyword>
<dbReference type="Pfam" id="PF13380">
    <property type="entry name" value="CoA_binding_2"/>
    <property type="match status" value="1"/>
</dbReference>
<evidence type="ECO:0000256" key="1">
    <source>
        <dbReference type="ARBA" id="ARBA00001619"/>
    </source>
</evidence>
<dbReference type="PANTHER" id="PTHR43334">
    <property type="entry name" value="ACETATE--COA LIGASE [ADP-FORMING]"/>
    <property type="match status" value="1"/>
</dbReference>
<evidence type="ECO:0000313" key="8">
    <source>
        <dbReference type="EMBL" id="SDY08652.1"/>
    </source>
</evidence>
<dbReference type="InterPro" id="IPR032875">
    <property type="entry name" value="Succ_CoA_lig_flav_dom"/>
</dbReference>
<dbReference type="Pfam" id="PF13607">
    <property type="entry name" value="Succ_CoA_lig"/>
    <property type="match status" value="1"/>
</dbReference>
<feature type="region of interest" description="Disordered" evidence="6">
    <location>
        <begin position="490"/>
        <end position="521"/>
    </location>
</feature>
<feature type="compositionally biased region" description="Low complexity" evidence="6">
    <location>
        <begin position="508"/>
        <end position="521"/>
    </location>
</feature>
<evidence type="ECO:0000256" key="5">
    <source>
        <dbReference type="ARBA" id="ARBA00022840"/>
    </source>
</evidence>
<organism evidence="8 9">
    <name type="scientific">Halobellus clavatus</name>
    <dbReference type="NCBI Taxonomy" id="660517"/>
    <lineage>
        <taxon>Archaea</taxon>
        <taxon>Methanobacteriati</taxon>
        <taxon>Methanobacteriota</taxon>
        <taxon>Stenosarchaea group</taxon>
        <taxon>Halobacteria</taxon>
        <taxon>Halobacteriales</taxon>
        <taxon>Haloferacaceae</taxon>
        <taxon>Halobellus</taxon>
    </lineage>
</organism>
<dbReference type="GO" id="GO:0005524">
    <property type="term" value="F:ATP binding"/>
    <property type="evidence" value="ECO:0007669"/>
    <property type="project" value="UniProtKB-KW"/>
</dbReference>
<dbReference type="STRING" id="660517.SAMN04487946_10669"/>
<keyword evidence="5" id="KW-0067">ATP-binding</keyword>
<gene>
    <name evidence="8" type="ORF">SAMN04487946_10669</name>
</gene>
<dbReference type="GO" id="GO:0043758">
    <property type="term" value="F:acetate-CoA ligase (ADP-forming) activity"/>
    <property type="evidence" value="ECO:0007669"/>
    <property type="project" value="UniProtKB-EC"/>
</dbReference>
<sequence length="521" mass="54081">MHNHKLTECANRGRSSRAPAVVTERDTVENALSELWLWLAVTLGELFDPSGVAVVGASKTEGKIGYEAMANAATFDGPVYPVNPSTEGELFGREFVPSVTEIDGEVDLALCCVPGPAVPDVLEECGEAGIGAAVIYASGFAEAGGEGEALQEAAVEVADAYDISLLGPNTSGFIVPSLDLRCSFASGAEKVPEGNIAVVAQSGGVGLVLAFQSRRQGRGVSAEVGLGNRANVGFAEAVEYFDSDEKTDAIVLHIEGTDDGRQLLEACRESETPVVAYKVGQSDVGDFAESHTGALTGDHELYTAGFEQYGTPTVDATDDLLDAAAALGTAPEPDGPNVGVVTAQAGPGIIITDRIQRAGGRLPELTAETQSRVDEILPGITYADNPVDTGRPMPAFGEVVTAVAEDDRIDIVLVYELFEESIGFPIDALEGLASRVDKPVLFATEGIEEDLSAARSKLEAIGVPTFPTPERAADAAGTLARYARLYAEETTVTDGGGDDNGGHDRTVTDVGGDTTGVADDA</sequence>
<evidence type="ECO:0000256" key="3">
    <source>
        <dbReference type="ARBA" id="ARBA00022598"/>
    </source>
</evidence>
<comment type="catalytic activity">
    <reaction evidence="1">
        <text>acetate + ATP + CoA = acetyl-CoA + ADP + phosphate</text>
        <dbReference type="Rhea" id="RHEA:15081"/>
        <dbReference type="ChEBI" id="CHEBI:30089"/>
        <dbReference type="ChEBI" id="CHEBI:30616"/>
        <dbReference type="ChEBI" id="CHEBI:43474"/>
        <dbReference type="ChEBI" id="CHEBI:57287"/>
        <dbReference type="ChEBI" id="CHEBI:57288"/>
        <dbReference type="ChEBI" id="CHEBI:456216"/>
        <dbReference type="EC" id="6.2.1.13"/>
    </reaction>
</comment>
<dbReference type="AlphaFoldDB" id="A0A1H3GZD8"/>
<dbReference type="Proteomes" id="UP000199170">
    <property type="component" value="Unassembled WGS sequence"/>
</dbReference>
<evidence type="ECO:0000256" key="2">
    <source>
        <dbReference type="ARBA" id="ARBA00012957"/>
    </source>
</evidence>
<keyword evidence="9" id="KW-1185">Reference proteome</keyword>
<dbReference type="Gene3D" id="3.40.50.720">
    <property type="entry name" value="NAD(P)-binding Rossmann-like Domain"/>
    <property type="match status" value="1"/>
</dbReference>
<evidence type="ECO:0000256" key="6">
    <source>
        <dbReference type="SAM" id="MobiDB-lite"/>
    </source>
</evidence>
<accession>A0A1H3GZD8</accession>
<dbReference type="InterPro" id="IPR016102">
    <property type="entry name" value="Succinyl-CoA_synth-like"/>
</dbReference>
<proteinExistence type="predicted"/>
<dbReference type="SMART" id="SM00881">
    <property type="entry name" value="CoA_binding"/>
    <property type="match status" value="1"/>
</dbReference>
<dbReference type="OrthoDB" id="18103at2157"/>
<dbReference type="SUPFAM" id="SSF52210">
    <property type="entry name" value="Succinyl-CoA synthetase domains"/>
    <property type="match status" value="2"/>
</dbReference>
<dbReference type="EC" id="6.2.1.13" evidence="2"/>
<dbReference type="SUPFAM" id="SSF51735">
    <property type="entry name" value="NAD(P)-binding Rossmann-fold domains"/>
    <property type="match status" value="1"/>
</dbReference>
<dbReference type="InterPro" id="IPR036291">
    <property type="entry name" value="NAD(P)-bd_dom_sf"/>
</dbReference>
<dbReference type="EMBL" id="FNPB01000006">
    <property type="protein sequence ID" value="SDY08652.1"/>
    <property type="molecule type" value="Genomic_DNA"/>
</dbReference>
<evidence type="ECO:0000256" key="4">
    <source>
        <dbReference type="ARBA" id="ARBA00022741"/>
    </source>
</evidence>
<feature type="domain" description="CoA-binding" evidence="7">
    <location>
        <begin position="46"/>
        <end position="140"/>
    </location>
</feature>
<evidence type="ECO:0000259" key="7">
    <source>
        <dbReference type="SMART" id="SM00881"/>
    </source>
</evidence>
<keyword evidence="4" id="KW-0547">Nucleotide-binding</keyword>
<feature type="region of interest" description="Disordered" evidence="6">
    <location>
        <begin position="1"/>
        <end position="20"/>
    </location>
</feature>
<dbReference type="PANTHER" id="PTHR43334:SF1">
    <property type="entry name" value="3-HYDROXYPROPIONATE--COA LIGASE [ADP-FORMING]"/>
    <property type="match status" value="1"/>
</dbReference>
<name>A0A1H3GZD8_9EURY</name>
<reference evidence="9" key="1">
    <citation type="submission" date="2016-10" db="EMBL/GenBank/DDBJ databases">
        <authorList>
            <person name="Varghese N."/>
            <person name="Submissions S."/>
        </authorList>
    </citation>
    <scope>NUCLEOTIDE SEQUENCE [LARGE SCALE GENOMIC DNA]</scope>
    <source>
        <strain evidence="9">CGMCC 1.10118</strain>
    </source>
</reference>
<dbReference type="Gene3D" id="3.40.50.261">
    <property type="entry name" value="Succinyl-CoA synthetase domains"/>
    <property type="match status" value="2"/>
</dbReference>
<dbReference type="InterPro" id="IPR003781">
    <property type="entry name" value="CoA-bd"/>
</dbReference>
<dbReference type="InterPro" id="IPR051538">
    <property type="entry name" value="Acyl-CoA_Synth/Transferase"/>
</dbReference>